<dbReference type="STRING" id="1097556.R4XBH2"/>
<evidence type="ECO:0000256" key="2">
    <source>
        <dbReference type="ARBA" id="ARBA00022786"/>
    </source>
</evidence>
<dbReference type="Proteomes" id="UP000013776">
    <property type="component" value="Unassembled WGS sequence"/>
</dbReference>
<dbReference type="PROSITE" id="PS50127">
    <property type="entry name" value="UBC_2"/>
    <property type="match status" value="1"/>
</dbReference>
<feature type="region of interest" description="Disordered" evidence="3">
    <location>
        <begin position="629"/>
        <end position="649"/>
    </location>
</feature>
<dbReference type="AlphaFoldDB" id="R4XBH2"/>
<dbReference type="VEuPathDB" id="FungiDB:TAPDE_001553"/>
<comment type="caution">
    <text evidence="5">The sequence shown here is derived from an EMBL/GenBank/DDBJ whole genome shotgun (WGS) entry which is preliminary data.</text>
</comment>
<dbReference type="OrthoDB" id="47801at2759"/>
<dbReference type="Gene3D" id="3.10.110.10">
    <property type="entry name" value="Ubiquitin Conjugating Enzyme"/>
    <property type="match status" value="1"/>
</dbReference>
<dbReference type="InterPro" id="IPR016135">
    <property type="entry name" value="UBQ-conjugating_enzyme/RWD"/>
</dbReference>
<dbReference type="Pfam" id="PF23043">
    <property type="entry name" value="SH3-B_UBE2O"/>
    <property type="match status" value="1"/>
</dbReference>
<dbReference type="InterPro" id="IPR057733">
    <property type="entry name" value="UBE2O-like_SH3-B"/>
</dbReference>
<name>R4XBH2_TAPDE</name>
<evidence type="ECO:0000256" key="1">
    <source>
        <dbReference type="ARBA" id="ARBA00022679"/>
    </source>
</evidence>
<evidence type="ECO:0000313" key="5">
    <source>
        <dbReference type="EMBL" id="CCG81721.1"/>
    </source>
</evidence>
<feature type="domain" description="UBC core" evidence="4">
    <location>
        <begin position="700"/>
        <end position="862"/>
    </location>
</feature>
<dbReference type="CDD" id="cd23837">
    <property type="entry name" value="UBCc_UBE2O"/>
    <property type="match status" value="1"/>
</dbReference>
<proteinExistence type="predicted"/>
<organism evidence="5 6">
    <name type="scientific">Taphrina deformans (strain PYCC 5710 / ATCC 11124 / CBS 356.35 / IMI 108563 / JCM 9778 / NBRC 8474)</name>
    <name type="common">Peach leaf curl fungus</name>
    <name type="synonym">Lalaria deformans</name>
    <dbReference type="NCBI Taxonomy" id="1097556"/>
    <lineage>
        <taxon>Eukaryota</taxon>
        <taxon>Fungi</taxon>
        <taxon>Dikarya</taxon>
        <taxon>Ascomycota</taxon>
        <taxon>Taphrinomycotina</taxon>
        <taxon>Taphrinomycetes</taxon>
        <taxon>Taphrinales</taxon>
        <taxon>Taphrinaceae</taxon>
        <taxon>Taphrina</taxon>
    </lineage>
</organism>
<dbReference type="SMART" id="SM00212">
    <property type="entry name" value="UBCc"/>
    <property type="match status" value="1"/>
</dbReference>
<accession>R4XBH2</accession>
<keyword evidence="6" id="KW-1185">Reference proteome</keyword>
<dbReference type="InterPro" id="IPR000608">
    <property type="entry name" value="UBC"/>
</dbReference>
<feature type="region of interest" description="Disordered" evidence="3">
    <location>
        <begin position="510"/>
        <end position="574"/>
    </location>
</feature>
<dbReference type="PANTHER" id="PTHR46116:SF15">
    <property type="entry name" value="(E3-INDEPENDENT) E2 UBIQUITIN-CONJUGATING ENZYME"/>
    <property type="match status" value="1"/>
</dbReference>
<evidence type="ECO:0000256" key="3">
    <source>
        <dbReference type="SAM" id="MobiDB-lite"/>
    </source>
</evidence>
<dbReference type="PANTHER" id="PTHR46116">
    <property type="entry name" value="(E3-INDEPENDENT) E2 UBIQUITIN-CONJUGATING ENZYME"/>
    <property type="match status" value="1"/>
</dbReference>
<sequence>MNKNTRKSKVYLEDTVRRPKDNVIGVITRTWHDIEQPEDAEELSPGYFEVNWLDDFGAYAERRLAGNDTTVIHEDSTDDYLLVDRSFGLGDAVKRDSASAMSGIVQSGTSELQIRNLATREVRTCLSNEVVVEAERFQVGDYIVCEETQWVGIIKKLERRTLVKFYSGELAFCNEFEIIPSQYEEGNIFYPDLLPGTTIVQISKTGLKHAEYLTGKYSKAMSRTGVVCTSFTSRVVVDWQFQNMMVSSFVARQAPPIDFSLHVDSRPEDSVYRVARLMDGAFTHQVGDVVRIVGEAPYTRSFQEFVNATLEDGKRNCKDWEVVSTKQQTRIKWQDGSVTQCKATDLVPYLNVDDLDLWPSDHVVSKSNGKTGIVQTCNAEDRTATVLWDGEQTVHEESLYDLMNNGDFNIDLGDLVLIVPADGQVSEQVAGPQSWGPAAIISSISSTVARYISTRSTQAESIHATSDRDSIDWFGQLTAVQEDGTCEVDLCFNRDLQTIHVPTTRLVHVASTGDGDEAGDSDSMTTDSDLEVDSTDSESDAYSVDASEMDDDTNAPWTDENGLEVPVEEEGDWEDDDVDMEDDESDAEVIDIVSQEISAPDTEDIVLSVETDDVEHNDQNFVNTKDLVKPGARSHQDSNMTESEHTRVDRNSEVADAAKPVVLRAEFFPASKEDFASFTVLELEPTDHAFVNELLNRRSQALKRIAHEYKALATSLPPGILVRSFESRMDLLRVVILGPSGTPYEYAPMLFDFYIPPEYPQEPPVVHFHSWTNGIGKINPNLYEEGKVCLSLLGTWHGNEMSETWTTNSSLLQIFVSLQALVLVKEPYYNEAGYDVLSAQDTAVAAANYSERAFVLTRGFISHALRNPIQGLEREIEWLYRGSPQFLSLAVTQAEAIASQSEQTRDVNQLTIGTISKISKGALLLLKRILNDLHSI</sequence>
<gene>
    <name evidence="5" type="ORF">TAPDE_001553</name>
</gene>
<dbReference type="Pfam" id="PF23046">
    <property type="entry name" value="tSH3-B_UBE2O"/>
    <property type="match status" value="1"/>
</dbReference>
<reference evidence="5 6" key="1">
    <citation type="journal article" date="2013" name="MBio">
        <title>Genome sequencing of the plant pathogen Taphrina deformans, the causal agent of peach leaf curl.</title>
        <authorList>
            <person name="Cisse O.H."/>
            <person name="Almeida J.M.G.C.F."/>
            <person name="Fonseca A."/>
            <person name="Kumar A.A."/>
            <person name="Salojaervi J."/>
            <person name="Overmyer K."/>
            <person name="Hauser P.M."/>
            <person name="Pagni M."/>
        </authorList>
    </citation>
    <scope>NUCLEOTIDE SEQUENCE [LARGE SCALE GENOMIC DNA]</scope>
    <source>
        <strain evidence="6">PYCC 5710 / ATCC 11124 / CBS 356.35 / IMI 108563 / JCM 9778 / NBRC 8474</strain>
    </source>
</reference>
<protein>
    <submittedName>
        <fullName evidence="5">Ubiquitin-conjugating enzyme</fullName>
    </submittedName>
</protein>
<feature type="compositionally biased region" description="Acidic residues" evidence="3">
    <location>
        <begin position="528"/>
        <end position="539"/>
    </location>
</feature>
<keyword evidence="2" id="KW-0833">Ubl conjugation pathway</keyword>
<dbReference type="eggNOG" id="KOG0895">
    <property type="taxonomic scope" value="Eukaryota"/>
</dbReference>
<dbReference type="InterPro" id="IPR057735">
    <property type="entry name" value="UBE2O-like_tSH3-B"/>
</dbReference>
<evidence type="ECO:0000259" key="4">
    <source>
        <dbReference type="PROSITE" id="PS50127"/>
    </source>
</evidence>
<dbReference type="EMBL" id="CAHR02000056">
    <property type="protein sequence ID" value="CCG81721.1"/>
    <property type="molecule type" value="Genomic_DNA"/>
</dbReference>
<keyword evidence="1" id="KW-0808">Transferase</keyword>
<evidence type="ECO:0000313" key="6">
    <source>
        <dbReference type="Proteomes" id="UP000013776"/>
    </source>
</evidence>
<dbReference type="Pfam" id="PF00179">
    <property type="entry name" value="UQ_con"/>
    <property type="match status" value="1"/>
</dbReference>
<dbReference type="SUPFAM" id="SSF54495">
    <property type="entry name" value="UBC-like"/>
    <property type="match status" value="1"/>
</dbReference>
<dbReference type="GO" id="GO:0061631">
    <property type="term" value="F:ubiquitin conjugating enzyme activity"/>
    <property type="evidence" value="ECO:0007669"/>
    <property type="project" value="TreeGrafter"/>
</dbReference>